<dbReference type="InterPro" id="IPR029058">
    <property type="entry name" value="AB_hydrolase_fold"/>
</dbReference>
<evidence type="ECO:0000259" key="2">
    <source>
        <dbReference type="SMART" id="SM00939"/>
    </source>
</evidence>
<dbReference type="SUPFAM" id="SSF53474">
    <property type="entry name" value="alpha/beta-Hydrolases"/>
    <property type="match status" value="1"/>
</dbReference>
<dbReference type="VEuPathDB" id="FungiDB:A1O9_03961"/>
<dbReference type="Proteomes" id="UP000027920">
    <property type="component" value="Unassembled WGS sequence"/>
</dbReference>
<name>A0A072PH87_9EURO</name>
<dbReference type="RefSeq" id="XP_013261707.1">
    <property type="nucleotide sequence ID" value="XM_013406253.1"/>
</dbReference>
<dbReference type="InterPro" id="IPR050585">
    <property type="entry name" value="Xaa-Pro_dipeptidyl-ppase/CocE"/>
</dbReference>
<dbReference type="SUPFAM" id="SSF49785">
    <property type="entry name" value="Galactose-binding domain-like"/>
    <property type="match status" value="1"/>
</dbReference>
<dbReference type="GO" id="GO:0008239">
    <property type="term" value="F:dipeptidyl-peptidase activity"/>
    <property type="evidence" value="ECO:0007669"/>
    <property type="project" value="InterPro"/>
</dbReference>
<proteinExistence type="predicted"/>
<keyword evidence="1" id="KW-0378">Hydrolase</keyword>
<dbReference type="PANTHER" id="PTHR43056:SF10">
    <property type="entry name" value="COCE_NOND FAMILY, PUTATIVE (AFU_ORTHOLOGUE AFUA_7G00600)-RELATED"/>
    <property type="match status" value="1"/>
</dbReference>
<evidence type="ECO:0000256" key="1">
    <source>
        <dbReference type="ARBA" id="ARBA00022801"/>
    </source>
</evidence>
<protein>
    <recommendedName>
        <fullName evidence="2">Xaa-Pro dipeptidyl-peptidase C-terminal domain-containing protein</fullName>
    </recommendedName>
</protein>
<dbReference type="InterPro" id="IPR008979">
    <property type="entry name" value="Galactose-bd-like_sf"/>
</dbReference>
<keyword evidence="4" id="KW-1185">Reference proteome</keyword>
<gene>
    <name evidence="3" type="ORF">A1O9_03961</name>
</gene>
<reference evidence="3 4" key="1">
    <citation type="submission" date="2013-03" db="EMBL/GenBank/DDBJ databases">
        <title>The Genome Sequence of Exophiala aquamarina CBS 119918.</title>
        <authorList>
            <consortium name="The Broad Institute Genomics Platform"/>
            <person name="Cuomo C."/>
            <person name="de Hoog S."/>
            <person name="Gorbushina A."/>
            <person name="Walker B."/>
            <person name="Young S.K."/>
            <person name="Zeng Q."/>
            <person name="Gargeya S."/>
            <person name="Fitzgerald M."/>
            <person name="Haas B."/>
            <person name="Abouelleil A."/>
            <person name="Allen A.W."/>
            <person name="Alvarado L."/>
            <person name="Arachchi H.M."/>
            <person name="Berlin A.M."/>
            <person name="Chapman S.B."/>
            <person name="Gainer-Dewar J."/>
            <person name="Goldberg J."/>
            <person name="Griggs A."/>
            <person name="Gujja S."/>
            <person name="Hansen M."/>
            <person name="Howarth C."/>
            <person name="Imamovic A."/>
            <person name="Ireland A."/>
            <person name="Larimer J."/>
            <person name="McCowan C."/>
            <person name="Murphy C."/>
            <person name="Pearson M."/>
            <person name="Poon T.W."/>
            <person name="Priest M."/>
            <person name="Roberts A."/>
            <person name="Saif S."/>
            <person name="Shea T."/>
            <person name="Sisk P."/>
            <person name="Sykes S."/>
            <person name="Wortman J."/>
            <person name="Nusbaum C."/>
            <person name="Birren B."/>
        </authorList>
    </citation>
    <scope>NUCLEOTIDE SEQUENCE [LARGE SCALE GENOMIC DNA]</scope>
    <source>
        <strain evidence="3 4">CBS 119918</strain>
    </source>
</reference>
<feature type="domain" description="Xaa-Pro dipeptidyl-peptidase C-terminal" evidence="2">
    <location>
        <begin position="320"/>
        <end position="582"/>
    </location>
</feature>
<dbReference type="STRING" id="1182545.A0A072PH87"/>
<dbReference type="Pfam" id="PF02129">
    <property type="entry name" value="Peptidase_S15"/>
    <property type="match status" value="1"/>
</dbReference>
<sequence length="589" mass="66269">MGLKSRPSIMQTIHRERYVLEQNVDVPLKTTGTGDIIRANVYRPKDEGQYPVIVTYGPLSSNRHYRFHPQSFAEVNEAQKSEDSAWETPDPGFWTSQGYVVVRADERGCGQSPGLLDTMSAGTADCFSDLVEWASEQSWSNGKVGLLGISYYAGSQWRVAAKRPKGLAAMIPWEAGMSDYYRDRVRHGGILSNTFIKRWWTRQVLSNQYGLPGRAKRNWGPDTIDGDLPEDELARNRQDQTEDTAKYKFRDEQYYSSKDFELARIEVPLLSVGNWGGILLHLRGNVLGYMNAGSKYKYLRFITGRHDLPFYYEQEVALQLSFLNAFLKGKDDAGWGVPGKLAPVDLVLRQGSPGYNDAAAELKTFPRRSEMEWPIARTVYRKWHLTNDKTLEQANNNGTGSVISYDAPKGTVTFETSRFAQETEVTGHPMVRLSMSVGSKNGYTPTEMDIFATLRHVGPDGNEIFYTGTTGDPVPVSKGWLRTSLRKVDSSHPQHKEYLPYRAYLSTDVQTVQVGEVYTFDVEIWPTNVVVSPGGKLLLELSSGDTQGSGIFEHNHPEDRAERKLQGVNIVHLGPGYENYLVLPVIPQR</sequence>
<accession>A0A072PH87</accession>
<dbReference type="Gene3D" id="1.10.3020.20">
    <property type="match status" value="1"/>
</dbReference>
<dbReference type="InterPro" id="IPR000383">
    <property type="entry name" value="Xaa-Pro-like_dom"/>
</dbReference>
<dbReference type="InterPro" id="IPR013736">
    <property type="entry name" value="Xaa-Pro_dipept_C"/>
</dbReference>
<dbReference type="Gene3D" id="3.40.50.1820">
    <property type="entry name" value="alpha/beta hydrolase"/>
    <property type="match status" value="1"/>
</dbReference>
<dbReference type="PANTHER" id="PTHR43056">
    <property type="entry name" value="PEPTIDASE S9 PROLYL OLIGOPEPTIDASE"/>
    <property type="match status" value="1"/>
</dbReference>
<organism evidence="3 4">
    <name type="scientific">Exophiala aquamarina CBS 119918</name>
    <dbReference type="NCBI Taxonomy" id="1182545"/>
    <lineage>
        <taxon>Eukaryota</taxon>
        <taxon>Fungi</taxon>
        <taxon>Dikarya</taxon>
        <taxon>Ascomycota</taxon>
        <taxon>Pezizomycotina</taxon>
        <taxon>Eurotiomycetes</taxon>
        <taxon>Chaetothyriomycetidae</taxon>
        <taxon>Chaetothyriales</taxon>
        <taxon>Herpotrichiellaceae</taxon>
        <taxon>Exophiala</taxon>
    </lineage>
</organism>
<dbReference type="NCBIfam" id="TIGR00976">
    <property type="entry name" value="CocE_NonD"/>
    <property type="match status" value="1"/>
</dbReference>
<dbReference type="Pfam" id="PF08530">
    <property type="entry name" value="PepX_C"/>
    <property type="match status" value="1"/>
</dbReference>
<evidence type="ECO:0000313" key="3">
    <source>
        <dbReference type="EMBL" id="KEF59117.1"/>
    </source>
</evidence>
<dbReference type="SMART" id="SM00939">
    <property type="entry name" value="PepX_C"/>
    <property type="match status" value="1"/>
</dbReference>
<dbReference type="HOGENOM" id="CLU_015590_2_1_1"/>
<dbReference type="InterPro" id="IPR005674">
    <property type="entry name" value="CocE/Ser_esterase"/>
</dbReference>
<dbReference type="OrthoDB" id="416441at2759"/>
<dbReference type="Gene3D" id="2.60.120.260">
    <property type="entry name" value="Galactose-binding domain-like"/>
    <property type="match status" value="1"/>
</dbReference>
<dbReference type="AlphaFoldDB" id="A0A072PH87"/>
<dbReference type="GeneID" id="25278894"/>
<comment type="caution">
    <text evidence="3">The sequence shown here is derived from an EMBL/GenBank/DDBJ whole genome shotgun (WGS) entry which is preliminary data.</text>
</comment>
<evidence type="ECO:0000313" key="4">
    <source>
        <dbReference type="Proteomes" id="UP000027920"/>
    </source>
</evidence>
<dbReference type="EMBL" id="AMGV01000003">
    <property type="protein sequence ID" value="KEF59117.1"/>
    <property type="molecule type" value="Genomic_DNA"/>
</dbReference>